<dbReference type="PANTHER" id="PTHR46708">
    <property type="entry name" value="TENASCIN"/>
    <property type="match status" value="1"/>
</dbReference>
<dbReference type="InterPro" id="IPR036116">
    <property type="entry name" value="FN3_sf"/>
</dbReference>
<organism evidence="4 5">
    <name type="scientific">Ridgeia piscesae</name>
    <name type="common">Tubeworm</name>
    <dbReference type="NCBI Taxonomy" id="27915"/>
    <lineage>
        <taxon>Eukaryota</taxon>
        <taxon>Metazoa</taxon>
        <taxon>Spiralia</taxon>
        <taxon>Lophotrochozoa</taxon>
        <taxon>Annelida</taxon>
        <taxon>Polychaeta</taxon>
        <taxon>Sedentaria</taxon>
        <taxon>Canalipalpata</taxon>
        <taxon>Sabellida</taxon>
        <taxon>Siboglinidae</taxon>
        <taxon>Ridgeia</taxon>
    </lineage>
</organism>
<dbReference type="EMBL" id="JAODUO010001789">
    <property type="protein sequence ID" value="KAK2158532.1"/>
    <property type="molecule type" value="Genomic_DNA"/>
</dbReference>
<evidence type="ECO:0000256" key="1">
    <source>
        <dbReference type="ARBA" id="ARBA00022737"/>
    </source>
</evidence>
<dbReference type="Gene3D" id="2.60.40.10">
    <property type="entry name" value="Immunoglobulins"/>
    <property type="match status" value="1"/>
</dbReference>
<accession>A0AAD9JSR6</accession>
<keyword evidence="1" id="KW-0677">Repeat</keyword>
<evidence type="ECO:0000313" key="4">
    <source>
        <dbReference type="EMBL" id="KAK2158532.1"/>
    </source>
</evidence>
<dbReference type="InterPro" id="IPR003961">
    <property type="entry name" value="FN3_dom"/>
</dbReference>
<proteinExistence type="predicted"/>
<protein>
    <recommendedName>
        <fullName evidence="3">Fibronectin type-III domain-containing protein</fullName>
    </recommendedName>
</protein>
<gene>
    <name evidence="4" type="ORF">NP493_1785g00011</name>
</gene>
<dbReference type="AlphaFoldDB" id="A0AAD9JSR6"/>
<name>A0AAD9JSR6_RIDPI</name>
<dbReference type="Proteomes" id="UP001209878">
    <property type="component" value="Unassembled WGS sequence"/>
</dbReference>
<dbReference type="Gene3D" id="6.10.250.2590">
    <property type="match status" value="1"/>
</dbReference>
<feature type="domain" description="Fibronectin type-III" evidence="3">
    <location>
        <begin position="54"/>
        <end position="107"/>
    </location>
</feature>
<dbReference type="CDD" id="cd00063">
    <property type="entry name" value="FN3"/>
    <property type="match status" value="1"/>
</dbReference>
<dbReference type="SUPFAM" id="SSF49265">
    <property type="entry name" value="Fibronectin type III"/>
    <property type="match status" value="1"/>
</dbReference>
<reference evidence="4" key="1">
    <citation type="journal article" date="2023" name="Mol. Biol. Evol.">
        <title>Third-Generation Sequencing Reveals the Adaptive Role of the Epigenome in Three Deep-Sea Polychaetes.</title>
        <authorList>
            <person name="Perez M."/>
            <person name="Aroh O."/>
            <person name="Sun Y."/>
            <person name="Lan Y."/>
            <person name="Juniper S.K."/>
            <person name="Young C.R."/>
            <person name="Angers B."/>
            <person name="Qian P.Y."/>
        </authorList>
    </citation>
    <scope>NUCLEOTIDE SEQUENCE</scope>
    <source>
        <strain evidence="4">R07B-5</strain>
    </source>
</reference>
<dbReference type="PANTHER" id="PTHR46708:SF2">
    <property type="entry name" value="FIBRONECTIN TYPE-III DOMAIN-CONTAINING PROTEIN"/>
    <property type="match status" value="1"/>
</dbReference>
<comment type="caution">
    <text evidence="4">The sequence shown here is derived from an EMBL/GenBank/DDBJ whole genome shotgun (WGS) entry which is preliminary data.</text>
</comment>
<dbReference type="InterPro" id="IPR050991">
    <property type="entry name" value="ECM_Regulatory_Proteins"/>
</dbReference>
<keyword evidence="5" id="KW-1185">Reference proteome</keyword>
<dbReference type="InterPro" id="IPR013783">
    <property type="entry name" value="Ig-like_fold"/>
</dbReference>
<evidence type="ECO:0000259" key="3">
    <source>
        <dbReference type="PROSITE" id="PS50853"/>
    </source>
</evidence>
<dbReference type="PROSITE" id="PS50853">
    <property type="entry name" value="FN3"/>
    <property type="match status" value="1"/>
</dbReference>
<evidence type="ECO:0000313" key="5">
    <source>
        <dbReference type="Proteomes" id="UP001209878"/>
    </source>
</evidence>
<sequence length="107" mass="10746">MDGTTEKSETGVSGTSKAIDGLTDGTQYTVVVKAVIGGKSSAEATGTFYTIPNAPSNVGVTTVAVNSVTVTWTASSTAGVSYTVTLKKMDGTTEKSETVVSGTSKAI</sequence>
<feature type="region of interest" description="Disordered" evidence="2">
    <location>
        <begin position="1"/>
        <end position="21"/>
    </location>
</feature>
<evidence type="ECO:0000256" key="2">
    <source>
        <dbReference type="SAM" id="MobiDB-lite"/>
    </source>
</evidence>